<dbReference type="SUPFAM" id="SSF52540">
    <property type="entry name" value="P-loop containing nucleoside triphosphate hydrolases"/>
    <property type="match status" value="1"/>
</dbReference>
<dbReference type="InterPro" id="IPR001270">
    <property type="entry name" value="ClpA/B"/>
</dbReference>
<dbReference type="Gene3D" id="3.40.50.300">
    <property type="entry name" value="P-loop containing nucleotide triphosphate hydrolases"/>
    <property type="match status" value="1"/>
</dbReference>
<evidence type="ECO:0000313" key="4">
    <source>
        <dbReference type="Proteomes" id="UP001162164"/>
    </source>
</evidence>
<dbReference type="EMBL" id="JAPWTJ010000028">
    <property type="protein sequence ID" value="KAJ8984743.1"/>
    <property type="molecule type" value="Genomic_DNA"/>
</dbReference>
<dbReference type="PANTHER" id="PTHR10760">
    <property type="entry name" value="TORSIN"/>
    <property type="match status" value="1"/>
</dbReference>
<comment type="similarity">
    <text evidence="1">Belongs to the ClpA/ClpB family. Torsin subfamily.</text>
</comment>
<proteinExistence type="inferred from homology"/>
<keyword evidence="4" id="KW-1185">Reference proteome</keyword>
<feature type="chain" id="PRO_5046148091" evidence="2">
    <location>
        <begin position="23"/>
        <end position="318"/>
    </location>
</feature>
<comment type="caution">
    <text evidence="3">The sequence shown here is derived from an EMBL/GenBank/DDBJ whole genome shotgun (WGS) entry which is preliminary data.</text>
</comment>
<dbReference type="InterPro" id="IPR027417">
    <property type="entry name" value="P-loop_NTPase"/>
</dbReference>
<protein>
    <submittedName>
        <fullName evidence="3">Uncharacterized protein</fullName>
    </submittedName>
</protein>
<dbReference type="PANTHER" id="PTHR10760:SF2">
    <property type="entry name" value="LD13476P-RELATED"/>
    <property type="match status" value="1"/>
</dbReference>
<dbReference type="Proteomes" id="UP001162164">
    <property type="component" value="Unassembled WGS sequence"/>
</dbReference>
<evidence type="ECO:0000313" key="3">
    <source>
        <dbReference type="EMBL" id="KAJ8984743.1"/>
    </source>
</evidence>
<sequence length="318" mass="37272">MFSIEKILILLLINISIKNVHCFSYNPYCWVKECCNNDYIPGDINTLRQTLNERVYGQHLVQTVVEAITAHWNPKYKAPKALTLSFHGWPGSGKNYVSKFIAESLYKLGTKSRFVHHFIGRIHFPLIGETSKYKEELYSWLKSNVTYCPRQLFIFDEVDKMPPGVLDGIKPMIDYRDMVDGADYTKAIFIFLSNTGSYLINEYYEKMWNKGKNREELQLSDLKRGFYRSDNIKSNLIDHYIPFLPMQEKHVIECIKDEFRQRDVLFPNPIHIRQVLDFIEWGPDSSKLFSKTGCKRISSKVMILVAKHYPDDNKKSEL</sequence>
<dbReference type="Pfam" id="PF06309">
    <property type="entry name" value="Torsin"/>
    <property type="match status" value="1"/>
</dbReference>
<dbReference type="PRINTS" id="PR00300">
    <property type="entry name" value="CLPPROTEASEA"/>
</dbReference>
<organism evidence="3 4">
    <name type="scientific">Molorchus minor</name>
    <dbReference type="NCBI Taxonomy" id="1323400"/>
    <lineage>
        <taxon>Eukaryota</taxon>
        <taxon>Metazoa</taxon>
        <taxon>Ecdysozoa</taxon>
        <taxon>Arthropoda</taxon>
        <taxon>Hexapoda</taxon>
        <taxon>Insecta</taxon>
        <taxon>Pterygota</taxon>
        <taxon>Neoptera</taxon>
        <taxon>Endopterygota</taxon>
        <taxon>Coleoptera</taxon>
        <taxon>Polyphaga</taxon>
        <taxon>Cucujiformia</taxon>
        <taxon>Chrysomeloidea</taxon>
        <taxon>Cerambycidae</taxon>
        <taxon>Lamiinae</taxon>
        <taxon>Monochamini</taxon>
        <taxon>Molorchus</taxon>
    </lineage>
</organism>
<dbReference type="InterPro" id="IPR010448">
    <property type="entry name" value="Torsin"/>
</dbReference>
<keyword evidence="2" id="KW-0732">Signal</keyword>
<evidence type="ECO:0000256" key="1">
    <source>
        <dbReference type="ARBA" id="ARBA00006235"/>
    </source>
</evidence>
<reference evidence="3" key="1">
    <citation type="journal article" date="2023" name="Insect Mol. Biol.">
        <title>Genome sequencing provides insights into the evolution of gene families encoding plant cell wall-degrading enzymes in longhorned beetles.</title>
        <authorList>
            <person name="Shin N.R."/>
            <person name="Okamura Y."/>
            <person name="Kirsch R."/>
            <person name="Pauchet Y."/>
        </authorList>
    </citation>
    <scope>NUCLEOTIDE SEQUENCE</scope>
    <source>
        <strain evidence="3">MMC_N1</strain>
    </source>
</reference>
<accession>A0ABQ9K551</accession>
<gene>
    <name evidence="3" type="ORF">NQ317_005008</name>
</gene>
<name>A0ABQ9K551_9CUCU</name>
<feature type="signal peptide" evidence="2">
    <location>
        <begin position="1"/>
        <end position="22"/>
    </location>
</feature>
<evidence type="ECO:0000256" key="2">
    <source>
        <dbReference type="SAM" id="SignalP"/>
    </source>
</evidence>